<keyword evidence="2" id="KW-0285">Flavoprotein</keyword>
<dbReference type="PANTHER" id="PTHR11972">
    <property type="entry name" value="NADPH OXIDASE"/>
    <property type="match status" value="1"/>
</dbReference>
<dbReference type="InterPro" id="IPR050369">
    <property type="entry name" value="RBOH/FRE"/>
</dbReference>
<feature type="domain" description="EF-hand" evidence="11">
    <location>
        <begin position="5"/>
        <end position="40"/>
    </location>
</feature>
<dbReference type="Proteomes" id="UP000694388">
    <property type="component" value="Unplaced"/>
</dbReference>
<dbReference type="SFLD" id="SFLDG01168">
    <property type="entry name" value="Ferric_reductase_subgroup_(FRE"/>
    <property type="match status" value="1"/>
</dbReference>
<dbReference type="SMART" id="SM00054">
    <property type="entry name" value="EFh"/>
    <property type="match status" value="3"/>
</dbReference>
<evidence type="ECO:0000256" key="9">
    <source>
        <dbReference type="ARBA" id="ARBA00023136"/>
    </source>
</evidence>
<dbReference type="GeneTree" id="ENSGT00940000162591"/>
<dbReference type="PANTHER" id="PTHR11972:SF58">
    <property type="entry name" value="NADPH OXIDASE 5"/>
    <property type="match status" value="1"/>
</dbReference>
<dbReference type="GO" id="GO:0005509">
    <property type="term" value="F:calcium ion binding"/>
    <property type="evidence" value="ECO:0007669"/>
    <property type="project" value="InterPro"/>
</dbReference>
<dbReference type="Pfam" id="PF01794">
    <property type="entry name" value="Ferric_reduct"/>
    <property type="match status" value="1"/>
</dbReference>
<evidence type="ECO:0000259" key="12">
    <source>
        <dbReference type="PROSITE" id="PS51384"/>
    </source>
</evidence>
<feature type="transmembrane region" description="Helical" evidence="10">
    <location>
        <begin position="232"/>
        <end position="260"/>
    </location>
</feature>
<evidence type="ECO:0000313" key="13">
    <source>
        <dbReference type="Ensembl" id="ENSEBUP00000025603.1"/>
    </source>
</evidence>
<dbReference type="InterPro" id="IPR013112">
    <property type="entry name" value="FAD-bd_8"/>
</dbReference>
<feature type="transmembrane region" description="Helical" evidence="10">
    <location>
        <begin position="280"/>
        <end position="306"/>
    </location>
</feature>
<keyword evidence="8" id="KW-0560">Oxidoreductase</keyword>
<evidence type="ECO:0000259" key="11">
    <source>
        <dbReference type="PROSITE" id="PS50222"/>
    </source>
</evidence>
<dbReference type="InterPro" id="IPR011992">
    <property type="entry name" value="EF-hand-dom_pair"/>
</dbReference>
<evidence type="ECO:0000256" key="2">
    <source>
        <dbReference type="ARBA" id="ARBA00022630"/>
    </source>
</evidence>
<dbReference type="PRINTS" id="PR00450">
    <property type="entry name" value="RECOVERIN"/>
</dbReference>
<feature type="transmembrane region" description="Helical" evidence="10">
    <location>
        <begin position="318"/>
        <end position="337"/>
    </location>
</feature>
<evidence type="ECO:0000256" key="1">
    <source>
        <dbReference type="ARBA" id="ARBA00004141"/>
    </source>
</evidence>
<keyword evidence="9 10" id="KW-0472">Membrane</keyword>
<evidence type="ECO:0000256" key="4">
    <source>
        <dbReference type="ARBA" id="ARBA00022827"/>
    </source>
</evidence>
<keyword evidence="14" id="KW-1185">Reference proteome</keyword>
<feature type="transmembrane region" description="Helical" evidence="10">
    <location>
        <begin position="187"/>
        <end position="211"/>
    </location>
</feature>
<dbReference type="InterPro" id="IPR013130">
    <property type="entry name" value="Fe3_Rdtase_TM_dom"/>
</dbReference>
<dbReference type="Pfam" id="PF13405">
    <property type="entry name" value="EF-hand_6"/>
    <property type="match status" value="1"/>
</dbReference>
<dbReference type="Pfam" id="PF08030">
    <property type="entry name" value="NAD_binding_6"/>
    <property type="match status" value="1"/>
</dbReference>
<dbReference type="InterPro" id="IPR013121">
    <property type="entry name" value="Fe_red_NAD-bd_6"/>
</dbReference>
<dbReference type="SUPFAM" id="SSF52343">
    <property type="entry name" value="Ferredoxin reductase-like, C-terminal NADP-linked domain"/>
    <property type="match status" value="1"/>
</dbReference>
<dbReference type="SUPFAM" id="SSF47473">
    <property type="entry name" value="EF-hand"/>
    <property type="match status" value="1"/>
</dbReference>
<feature type="transmembrane region" description="Helical" evidence="10">
    <location>
        <begin position="160"/>
        <end position="181"/>
    </location>
</feature>
<keyword evidence="3 10" id="KW-0812">Transmembrane</keyword>
<dbReference type="PROSITE" id="PS51384">
    <property type="entry name" value="FAD_FR"/>
    <property type="match status" value="1"/>
</dbReference>
<dbReference type="Gene3D" id="2.40.30.10">
    <property type="entry name" value="Translation factors"/>
    <property type="match status" value="1"/>
</dbReference>
<dbReference type="Gene3D" id="3.40.50.80">
    <property type="entry name" value="Nucleotide-binding domain of ferredoxin-NADP reductase (FNR) module"/>
    <property type="match status" value="1"/>
</dbReference>
<feature type="domain" description="FAD-binding FR-type" evidence="12">
    <location>
        <begin position="359"/>
        <end position="502"/>
    </location>
</feature>
<sequence>MLAMLKSFFAKRFFFLFDSDGNGKLSLDELLQALNLLVHGSTSDKLVFLFQVYDIDGSGQIEPAELRKVLESCLGESAISLPNDKLEALTSALFEAADKDGDGAITLEELSEELGKHPQVLDDLTISPVSWLKPTPVLSSHRPIARTLSRTYWQNNGGKFFFLAAFVAANSGMFATAYRAHRTRGPWIAVARGCGLCLHFNCVFVVVLMLRRCITLLRTSRAASFIPFEQHVFFHQLVGVVIFILASVHSACHTVNFVILSKKENATYSFWDYLLSVRPGLGWVAGSASITGVVLQLLLCIMVMFSSPCVRRNGHFELFYWTHLCYVWFWLLLVVHASQFWKWLLVPGLLFLIEKITGLVRLRAGCTRITAFSIFPSGVTHLIIERPPRFQFKAGDYIYLNIPAIARFEWHPFTISSAPEQLDTLWLHIRSQGQWTTRLSDYVRELYTNSLTDTSRHPLGVSRAARTWPNQVVITPGTVSLWCCSNAIWCNLDGPYGTQTRRIFLAEHAVLIGAGIGITPFASILQSIMVRYNVRKQNCPSCSHSWLENQRSFEWFVDLLMKLEREQADQEFGRFLDMHLYMTSALGRNDLKALGLQMALDILAQKENCDSITGLRTRTQPGRPDWKKVFKKISSENKGNVQVFFCGSPALSRIVKSHCERYGFKFFKENF</sequence>
<dbReference type="InterPro" id="IPR002048">
    <property type="entry name" value="EF_hand_dom"/>
</dbReference>
<dbReference type="CDD" id="cd06186">
    <property type="entry name" value="NOX_Duox_like_FAD_NADP"/>
    <property type="match status" value="1"/>
</dbReference>
<dbReference type="Pfam" id="PF08022">
    <property type="entry name" value="FAD_binding_8"/>
    <property type="match status" value="1"/>
</dbReference>
<dbReference type="GO" id="GO:0016175">
    <property type="term" value="F:superoxide-generating NAD(P)H oxidase activity"/>
    <property type="evidence" value="ECO:0007669"/>
    <property type="project" value="TreeGrafter"/>
</dbReference>
<dbReference type="GO" id="GO:0042554">
    <property type="term" value="P:superoxide anion generation"/>
    <property type="evidence" value="ECO:0007669"/>
    <property type="project" value="TreeGrafter"/>
</dbReference>
<accession>A0A8C4R6I8</accession>
<dbReference type="SFLD" id="SFLDS00052">
    <property type="entry name" value="Ferric_Reductase_Domain"/>
    <property type="match status" value="1"/>
</dbReference>
<evidence type="ECO:0000313" key="14">
    <source>
        <dbReference type="Proteomes" id="UP000694388"/>
    </source>
</evidence>
<evidence type="ECO:0000256" key="7">
    <source>
        <dbReference type="ARBA" id="ARBA00022989"/>
    </source>
</evidence>
<dbReference type="FunFam" id="2.40.30.10:FF:000056">
    <property type="entry name" value="NADPH oxidase 5"/>
    <property type="match status" value="1"/>
</dbReference>
<keyword evidence="5" id="KW-0106">Calcium</keyword>
<dbReference type="OMA" id="WFVVPGC"/>
<dbReference type="SFLD" id="SFLDG01169">
    <property type="entry name" value="NADPH_oxidase_subgroup_(NOX)"/>
    <property type="match status" value="1"/>
</dbReference>
<feature type="domain" description="EF-hand" evidence="11">
    <location>
        <begin position="41"/>
        <end position="76"/>
    </location>
</feature>
<name>A0A8C4R6I8_EPTBU</name>
<keyword evidence="7 10" id="KW-1133">Transmembrane helix</keyword>
<proteinExistence type="predicted"/>
<dbReference type="Ensembl" id="ENSEBUT00000026179.1">
    <property type="protein sequence ID" value="ENSEBUP00000025603.1"/>
    <property type="gene ID" value="ENSEBUG00000015760.1"/>
</dbReference>
<comment type="subcellular location">
    <subcellularLocation>
        <location evidence="1">Membrane</location>
        <topology evidence="1">Multi-pass membrane protein</topology>
    </subcellularLocation>
</comment>
<dbReference type="PROSITE" id="PS50222">
    <property type="entry name" value="EF_HAND_2"/>
    <property type="match status" value="3"/>
</dbReference>
<evidence type="ECO:0000256" key="5">
    <source>
        <dbReference type="ARBA" id="ARBA00022837"/>
    </source>
</evidence>
<dbReference type="Gene3D" id="1.10.238.10">
    <property type="entry name" value="EF-hand"/>
    <property type="match status" value="1"/>
</dbReference>
<dbReference type="Pfam" id="PF13499">
    <property type="entry name" value="EF-hand_7"/>
    <property type="match status" value="1"/>
</dbReference>
<dbReference type="GO" id="GO:0006952">
    <property type="term" value="P:defense response"/>
    <property type="evidence" value="ECO:0007669"/>
    <property type="project" value="TreeGrafter"/>
</dbReference>
<dbReference type="SUPFAM" id="SSF63380">
    <property type="entry name" value="Riboflavin synthase domain-like"/>
    <property type="match status" value="1"/>
</dbReference>
<dbReference type="PROSITE" id="PS00018">
    <property type="entry name" value="EF_HAND_1"/>
    <property type="match status" value="3"/>
</dbReference>
<evidence type="ECO:0000256" key="8">
    <source>
        <dbReference type="ARBA" id="ARBA00023002"/>
    </source>
</evidence>
<evidence type="ECO:0000256" key="6">
    <source>
        <dbReference type="ARBA" id="ARBA00022857"/>
    </source>
</evidence>
<feature type="domain" description="EF-hand" evidence="11">
    <location>
        <begin position="85"/>
        <end position="120"/>
    </location>
</feature>
<evidence type="ECO:0000256" key="10">
    <source>
        <dbReference type="SAM" id="Phobius"/>
    </source>
</evidence>
<keyword evidence="6" id="KW-0521">NADP</keyword>
<reference evidence="13" key="2">
    <citation type="submission" date="2025-09" db="UniProtKB">
        <authorList>
            <consortium name="Ensembl"/>
        </authorList>
    </citation>
    <scope>IDENTIFICATION</scope>
</reference>
<evidence type="ECO:0000256" key="3">
    <source>
        <dbReference type="ARBA" id="ARBA00022692"/>
    </source>
</evidence>
<dbReference type="GO" id="GO:0043020">
    <property type="term" value="C:NADPH oxidase complex"/>
    <property type="evidence" value="ECO:0007669"/>
    <property type="project" value="TreeGrafter"/>
</dbReference>
<dbReference type="InterPro" id="IPR017938">
    <property type="entry name" value="Riboflavin_synthase-like_b-brl"/>
</dbReference>
<dbReference type="AlphaFoldDB" id="A0A8C4R6I8"/>
<keyword evidence="4" id="KW-0274">FAD</keyword>
<dbReference type="CDD" id="cd00051">
    <property type="entry name" value="EFh"/>
    <property type="match status" value="2"/>
</dbReference>
<dbReference type="InterPro" id="IPR039261">
    <property type="entry name" value="FNR_nucleotide-bd"/>
</dbReference>
<protein>
    <submittedName>
        <fullName evidence="13">NADPH oxidase, EF-hand calcium binding domain 5</fullName>
    </submittedName>
</protein>
<reference evidence="13" key="1">
    <citation type="submission" date="2025-08" db="UniProtKB">
        <authorList>
            <consortium name="Ensembl"/>
        </authorList>
    </citation>
    <scope>IDENTIFICATION</scope>
</reference>
<dbReference type="InterPro" id="IPR017927">
    <property type="entry name" value="FAD-bd_FR_type"/>
</dbReference>
<dbReference type="InterPro" id="IPR018247">
    <property type="entry name" value="EF_Hand_1_Ca_BS"/>
</dbReference>
<organism evidence="13 14">
    <name type="scientific">Eptatretus burgeri</name>
    <name type="common">Inshore hagfish</name>
    <dbReference type="NCBI Taxonomy" id="7764"/>
    <lineage>
        <taxon>Eukaryota</taxon>
        <taxon>Metazoa</taxon>
        <taxon>Chordata</taxon>
        <taxon>Craniata</taxon>
        <taxon>Vertebrata</taxon>
        <taxon>Cyclostomata</taxon>
        <taxon>Myxini</taxon>
        <taxon>Myxiniformes</taxon>
        <taxon>Myxinidae</taxon>
        <taxon>Eptatretinae</taxon>
        <taxon>Eptatretus</taxon>
    </lineage>
</organism>